<evidence type="ECO:0000313" key="2">
    <source>
        <dbReference type="Proteomes" id="UP000194236"/>
    </source>
</evidence>
<feature type="non-terminal residue" evidence="1">
    <location>
        <position position="78"/>
    </location>
</feature>
<keyword evidence="2" id="KW-1185">Reference proteome</keyword>
<dbReference type="AlphaFoldDB" id="A0A1Y3B1K3"/>
<dbReference type="EMBL" id="MUJZ01051237">
    <property type="protein sequence ID" value="OTF73516.1"/>
    <property type="molecule type" value="Genomic_DNA"/>
</dbReference>
<sequence>MDRSEIAMAKHYQRRSTRAMFISGMEMITVIQNNPIPMKSFLNEIRAKRDVKIFLKNPLILLNVYDADVNNIIDIMIK</sequence>
<protein>
    <submittedName>
        <fullName evidence="1">Uncharacterized protein</fullName>
    </submittedName>
</protein>
<accession>A0A1Y3B1K3</accession>
<dbReference type="OrthoDB" id="1735926at2759"/>
<dbReference type="Proteomes" id="UP000194236">
    <property type="component" value="Unassembled WGS sequence"/>
</dbReference>
<name>A0A1Y3B1K3_EURMA</name>
<proteinExistence type="predicted"/>
<reference evidence="1 2" key="1">
    <citation type="submission" date="2017-03" db="EMBL/GenBank/DDBJ databases">
        <title>Genome Survey of Euroglyphus maynei.</title>
        <authorList>
            <person name="Arlian L.G."/>
            <person name="Morgan M.S."/>
            <person name="Rider S.D."/>
        </authorList>
    </citation>
    <scope>NUCLEOTIDE SEQUENCE [LARGE SCALE GENOMIC DNA]</scope>
    <source>
        <strain evidence="1">Arlian Lab</strain>
        <tissue evidence="1">Whole body</tissue>
    </source>
</reference>
<organism evidence="1 2">
    <name type="scientific">Euroglyphus maynei</name>
    <name type="common">Mayne's house dust mite</name>
    <dbReference type="NCBI Taxonomy" id="6958"/>
    <lineage>
        <taxon>Eukaryota</taxon>
        <taxon>Metazoa</taxon>
        <taxon>Ecdysozoa</taxon>
        <taxon>Arthropoda</taxon>
        <taxon>Chelicerata</taxon>
        <taxon>Arachnida</taxon>
        <taxon>Acari</taxon>
        <taxon>Acariformes</taxon>
        <taxon>Sarcoptiformes</taxon>
        <taxon>Astigmata</taxon>
        <taxon>Psoroptidia</taxon>
        <taxon>Analgoidea</taxon>
        <taxon>Pyroglyphidae</taxon>
        <taxon>Pyroglyphinae</taxon>
        <taxon>Euroglyphus</taxon>
    </lineage>
</organism>
<evidence type="ECO:0000313" key="1">
    <source>
        <dbReference type="EMBL" id="OTF73516.1"/>
    </source>
</evidence>
<comment type="caution">
    <text evidence="1">The sequence shown here is derived from an EMBL/GenBank/DDBJ whole genome shotgun (WGS) entry which is preliminary data.</text>
</comment>
<gene>
    <name evidence="1" type="ORF">BLA29_015103</name>
</gene>